<dbReference type="InterPro" id="IPR001453">
    <property type="entry name" value="MoaB/Mog_dom"/>
</dbReference>
<dbReference type="HAMAP" id="MF_00226_B">
    <property type="entry name" value="CinA_B"/>
    <property type="match status" value="1"/>
</dbReference>
<evidence type="ECO:0000313" key="4">
    <source>
        <dbReference type="Proteomes" id="UP000250796"/>
    </source>
</evidence>
<dbReference type="InterPro" id="IPR050101">
    <property type="entry name" value="CinA"/>
</dbReference>
<comment type="similarity">
    <text evidence="1">Belongs to the CinA family.</text>
</comment>
<dbReference type="SUPFAM" id="SSF142433">
    <property type="entry name" value="CinA-like"/>
    <property type="match status" value="1"/>
</dbReference>
<accession>A0A7Z7LH12</accession>
<dbReference type="InterPro" id="IPR036653">
    <property type="entry name" value="CinA-like_C"/>
</dbReference>
<dbReference type="InterPro" id="IPR008136">
    <property type="entry name" value="CinA_C"/>
</dbReference>
<name>A0A7Z7LH12_9BACT</name>
<dbReference type="PIRSF" id="PIRSF006728">
    <property type="entry name" value="CinA"/>
    <property type="match status" value="1"/>
</dbReference>
<dbReference type="RefSeq" id="WP_231936749.1">
    <property type="nucleotide sequence ID" value="NZ_LS974202.1"/>
</dbReference>
<dbReference type="AlphaFoldDB" id="A0A7Z7LH12"/>
<dbReference type="Gene3D" id="3.40.980.10">
    <property type="entry name" value="MoaB/Mog-like domain"/>
    <property type="match status" value="1"/>
</dbReference>
<protein>
    <recommendedName>
        <fullName evidence="1">CinA-like protein</fullName>
    </recommendedName>
</protein>
<dbReference type="SUPFAM" id="SSF53218">
    <property type="entry name" value="Molybdenum cofactor biosynthesis proteins"/>
    <property type="match status" value="1"/>
</dbReference>
<evidence type="ECO:0000259" key="2">
    <source>
        <dbReference type="SMART" id="SM00852"/>
    </source>
</evidence>
<dbReference type="Proteomes" id="UP000250796">
    <property type="component" value="Chromosome MESINF"/>
</dbReference>
<dbReference type="KEGG" id="minf:MESINF_2419"/>
<dbReference type="InterPro" id="IPR036425">
    <property type="entry name" value="MoaB/Mog-like_dom_sf"/>
</dbReference>
<proteinExistence type="inferred from homology"/>
<organism evidence="3 4">
    <name type="scientific">Mesotoga infera</name>
    <dbReference type="NCBI Taxonomy" id="1236046"/>
    <lineage>
        <taxon>Bacteria</taxon>
        <taxon>Thermotogati</taxon>
        <taxon>Thermotogota</taxon>
        <taxon>Thermotogae</taxon>
        <taxon>Kosmotogales</taxon>
        <taxon>Kosmotogaceae</taxon>
        <taxon>Mesotoga</taxon>
    </lineage>
</organism>
<gene>
    <name evidence="3" type="ORF">MESINF_2419</name>
</gene>
<dbReference type="PANTHER" id="PTHR13939:SF0">
    <property type="entry name" value="NMN AMIDOHYDROLASE-LIKE PROTEIN YFAY"/>
    <property type="match status" value="1"/>
</dbReference>
<feature type="domain" description="MoaB/Mog" evidence="2">
    <location>
        <begin position="7"/>
        <end position="174"/>
    </location>
</feature>
<reference evidence="3 4" key="1">
    <citation type="submission" date="2017-01" db="EMBL/GenBank/DDBJ databases">
        <authorList>
            <person name="Erauso G."/>
        </authorList>
    </citation>
    <scope>NUCLEOTIDE SEQUENCE [LARGE SCALE GENOMIC DNA]</scope>
    <source>
        <strain evidence="3">MESINF1</strain>
    </source>
</reference>
<dbReference type="Pfam" id="PF02464">
    <property type="entry name" value="CinA"/>
    <property type="match status" value="1"/>
</dbReference>
<evidence type="ECO:0000256" key="1">
    <source>
        <dbReference type="HAMAP-Rule" id="MF_00226"/>
    </source>
</evidence>
<dbReference type="EMBL" id="LS974202">
    <property type="protein sequence ID" value="SSC13859.1"/>
    <property type="molecule type" value="Genomic_DNA"/>
</dbReference>
<sequence>MNHPKAAILITGDEITMGIVNDTNGGYLAETLTAMGYEVQSIVIVQDNAQFMIREMTGALERADLLVITGGLGSTFDDITLQTVARYAGRSLICDADYRESLERSFKSRFRRKAPADLERQAYTVEGSTILPNAVGSARGCFLKMGAKEIVVLPGPPMEMKAVFAEAIKHMSHPEAPFMRTVGLVDITEPEIEKTLEESLDKHENVKFVTRVKYYTGPTVILSGPNEEQLEEIVTSLREKYGENIYTTTGEELADVVVKMLVERKKTVSTAESCSGGRLSAILTSVPGVSAIFPGGIVAYSNEAKASLLSVRRETLESFGAVSEETAREMASGVATVFGTEIGLSVSGIAGPSGGSIEKPVGLVCTAISFGKRSWSYTDHFRGDRETIQLRAAHTLFKRLWRILWKEDYTG</sequence>
<keyword evidence="4" id="KW-1185">Reference proteome</keyword>
<dbReference type="NCBIfam" id="TIGR00199">
    <property type="entry name" value="PncC_domain"/>
    <property type="match status" value="1"/>
</dbReference>
<dbReference type="InterPro" id="IPR008135">
    <property type="entry name" value="Competence-induced_CinA"/>
</dbReference>
<dbReference type="Pfam" id="PF00994">
    <property type="entry name" value="MoCF_biosynth"/>
    <property type="match status" value="1"/>
</dbReference>
<dbReference type="CDD" id="cd00885">
    <property type="entry name" value="cinA"/>
    <property type="match status" value="1"/>
</dbReference>
<dbReference type="Gene3D" id="3.90.950.20">
    <property type="entry name" value="CinA-like"/>
    <property type="match status" value="1"/>
</dbReference>
<dbReference type="PANTHER" id="PTHR13939">
    <property type="entry name" value="NICOTINAMIDE-NUCLEOTIDE AMIDOHYDROLASE PNCC"/>
    <property type="match status" value="1"/>
</dbReference>
<dbReference type="SMART" id="SM00852">
    <property type="entry name" value="MoCF_biosynth"/>
    <property type="match status" value="1"/>
</dbReference>
<dbReference type="NCBIfam" id="TIGR00200">
    <property type="entry name" value="cinA_nterm"/>
    <property type="match status" value="1"/>
</dbReference>
<evidence type="ECO:0000313" key="3">
    <source>
        <dbReference type="EMBL" id="SSC13859.1"/>
    </source>
</evidence>